<evidence type="ECO:0000313" key="4">
    <source>
        <dbReference type="WBParaSite" id="MhA1_Contig1143.frz3.gene5"/>
    </source>
</evidence>
<sequence length="199" mass="22957">MMSVCEHTCGLCTSYDECFDLSPDCESMLPLCINRPISPIFRQKCPLSCGLCKRVKSSEEDNDKENNLKAKKSGEVIVLVRKKDQQKCEDKSYYCGDNLELCDDENYSDLFKSQCAKTCGHCEEGESEIEEKPDFVKRIRHAHERQLNRPPIMESEDDKQNFINVKVGRNKNERLSAIFTLINRRILIKETFGAIKNNF</sequence>
<evidence type="ECO:0000256" key="1">
    <source>
        <dbReference type="PROSITE-ProRule" id="PRU01005"/>
    </source>
</evidence>
<dbReference type="InterPro" id="IPR003582">
    <property type="entry name" value="ShKT_dom"/>
</dbReference>
<dbReference type="PANTHER" id="PTHR21724:SF109">
    <property type="entry name" value="SHKT DOMAIN-CONTAINING PROTEIN"/>
    <property type="match status" value="1"/>
</dbReference>
<organism evidence="3 4">
    <name type="scientific">Meloidogyne hapla</name>
    <name type="common">Root-knot nematode worm</name>
    <dbReference type="NCBI Taxonomy" id="6305"/>
    <lineage>
        <taxon>Eukaryota</taxon>
        <taxon>Metazoa</taxon>
        <taxon>Ecdysozoa</taxon>
        <taxon>Nematoda</taxon>
        <taxon>Chromadorea</taxon>
        <taxon>Rhabditida</taxon>
        <taxon>Tylenchina</taxon>
        <taxon>Tylenchomorpha</taxon>
        <taxon>Tylenchoidea</taxon>
        <taxon>Meloidogynidae</taxon>
        <taxon>Meloidogyninae</taxon>
        <taxon>Meloidogyne</taxon>
    </lineage>
</organism>
<dbReference type="PROSITE" id="PS51670">
    <property type="entry name" value="SHKT"/>
    <property type="match status" value="1"/>
</dbReference>
<dbReference type="Proteomes" id="UP000095281">
    <property type="component" value="Unplaced"/>
</dbReference>
<keyword evidence="3" id="KW-1185">Reference proteome</keyword>
<feature type="disulfide bond" evidence="1">
    <location>
        <begin position="88"/>
        <end position="122"/>
    </location>
</feature>
<dbReference type="AlphaFoldDB" id="A0A1I8B0E9"/>
<comment type="caution">
    <text evidence="1">Lacks conserved residue(s) required for the propagation of feature annotation.</text>
</comment>
<evidence type="ECO:0000259" key="2">
    <source>
        <dbReference type="PROSITE" id="PS51670"/>
    </source>
</evidence>
<accession>A0A1I8B0E9</accession>
<dbReference type="Pfam" id="PF01549">
    <property type="entry name" value="ShK"/>
    <property type="match status" value="2"/>
</dbReference>
<dbReference type="Gene3D" id="1.10.10.1940">
    <property type="match status" value="2"/>
</dbReference>
<evidence type="ECO:0000313" key="3">
    <source>
        <dbReference type="Proteomes" id="UP000095281"/>
    </source>
</evidence>
<dbReference type="SMART" id="SM00254">
    <property type="entry name" value="ShKT"/>
    <property type="match status" value="2"/>
</dbReference>
<dbReference type="PANTHER" id="PTHR21724">
    <property type="entry name" value="SHKT DOMAIN-CONTAINING PROTEIN"/>
    <property type="match status" value="1"/>
</dbReference>
<keyword evidence="1" id="KW-1015">Disulfide bond</keyword>
<reference evidence="4" key="1">
    <citation type="submission" date="2016-11" db="UniProtKB">
        <authorList>
            <consortium name="WormBaseParasite"/>
        </authorList>
    </citation>
    <scope>IDENTIFICATION</scope>
</reference>
<proteinExistence type="predicted"/>
<feature type="domain" description="ShKT" evidence="2">
    <location>
        <begin position="88"/>
        <end position="122"/>
    </location>
</feature>
<dbReference type="WBParaSite" id="MhA1_Contig1143.frz3.gene5">
    <property type="protein sequence ID" value="MhA1_Contig1143.frz3.gene5"/>
    <property type="gene ID" value="MhA1_Contig1143.frz3.gene5"/>
</dbReference>
<name>A0A1I8B0E9_MELHA</name>
<protein>
    <submittedName>
        <fullName evidence="4">ShKT domain-containing protein</fullName>
    </submittedName>
</protein>